<geneLocation type="plasmid" evidence="2 3">
    <name>pIKMIN-B501</name>
</geneLocation>
<protein>
    <submittedName>
        <fullName evidence="2">Uncharacterized protein</fullName>
    </submittedName>
</protein>
<proteinExistence type="predicted"/>
<evidence type="ECO:0000313" key="3">
    <source>
        <dbReference type="Proteomes" id="UP000516705"/>
    </source>
</evidence>
<dbReference type="Proteomes" id="UP000516705">
    <property type="component" value="Plasmid pIKMIN-B501"/>
</dbReference>
<dbReference type="EMBL" id="CP054154">
    <property type="protein sequence ID" value="QMI52086.1"/>
    <property type="molecule type" value="Genomic_DNA"/>
</dbReference>
<accession>A0A7L6WNA9</accession>
<keyword evidence="2" id="KW-0614">Plasmid</keyword>
<evidence type="ECO:0000313" key="2">
    <source>
        <dbReference type="EMBL" id="QMI52086.1"/>
    </source>
</evidence>
<feature type="coiled-coil region" evidence="1">
    <location>
        <begin position="218"/>
        <end position="252"/>
    </location>
</feature>
<feature type="coiled-coil region" evidence="1">
    <location>
        <begin position="16"/>
        <end position="86"/>
    </location>
</feature>
<reference evidence="2 3" key="1">
    <citation type="journal article" date="2020" name="Microbiol. Resour. Announc.">
        <title>Complete Genome Sequence of Streptococcus salivarius DB-B5, a Novel Probiotic Candidate Isolated from the Supragingival Plaque of a Healthy Female Subject.</title>
        <authorList>
            <person name="Fields F.R."/>
            <person name="Li X."/>
            <person name="Navarre W.W."/>
            <person name="Naito M."/>
        </authorList>
    </citation>
    <scope>NUCLEOTIDE SEQUENCE [LARGE SCALE GENOMIC DNA]</scope>
    <source>
        <strain evidence="2 3">DB-B5</strain>
        <plasmid evidence="2 3">pIKMIN-B501</plasmid>
    </source>
</reference>
<name>A0A7L6WNA9_STRSL</name>
<dbReference type="AlphaFoldDB" id="A0A7L6WNA9"/>
<dbReference type="RefSeq" id="WP_181671365.1">
    <property type="nucleotide sequence ID" value="NZ_CP054154.1"/>
</dbReference>
<evidence type="ECO:0000256" key="1">
    <source>
        <dbReference type="SAM" id="Coils"/>
    </source>
</evidence>
<organism evidence="2 3">
    <name type="scientific">Streptococcus salivarius</name>
    <dbReference type="NCBI Taxonomy" id="1304"/>
    <lineage>
        <taxon>Bacteria</taxon>
        <taxon>Bacillati</taxon>
        <taxon>Bacillota</taxon>
        <taxon>Bacilli</taxon>
        <taxon>Lactobacillales</taxon>
        <taxon>Streptococcaceae</taxon>
        <taxon>Streptococcus</taxon>
    </lineage>
</organism>
<gene>
    <name evidence="2" type="ORF">HRE60_10440</name>
</gene>
<sequence>MMEYINLIMPHRFFINRNLNKESEKLTNKINEYETELDSIKIEIEAFRNKKEKEYQEIVGHLNKELQKKINQHEDLKKNLSKYVELCLKEQILWQNKRILELEKTKQRDYSAFLTKLIQQIAKDIELLEQRKIILNLKVDISSILRLASLSGCEIKFPTDNINDILETIQKEISNLNQDDWVRKTTLLRLKRVVQEHMESQKMIQYIDWVIQQKKLSSKKLASKRKQSNNELNLLEKQIFEAKQERKKNREQMGKLAHSVRCFWVKPLLDLDVKFLMSEKKSRNLYRKRQTKHRYR</sequence>
<keyword evidence="1" id="KW-0175">Coiled coil</keyword>